<organism evidence="7 8">
    <name type="scientific">Salinicoccus sesuvii</name>
    <dbReference type="NCBI Taxonomy" id="868281"/>
    <lineage>
        <taxon>Bacteria</taxon>
        <taxon>Bacillati</taxon>
        <taxon>Bacillota</taxon>
        <taxon>Bacilli</taxon>
        <taxon>Bacillales</taxon>
        <taxon>Staphylococcaceae</taxon>
        <taxon>Salinicoccus</taxon>
    </lineage>
</organism>
<dbReference type="InterPro" id="IPR007554">
    <property type="entry name" value="Glycerophosphate_synth"/>
</dbReference>
<reference evidence="8" key="1">
    <citation type="journal article" date="2019" name="Int. J. Syst. Evol. Microbiol.">
        <title>The Global Catalogue of Microorganisms (GCM) 10K type strain sequencing project: providing services to taxonomists for standard genome sequencing and annotation.</title>
        <authorList>
            <consortium name="The Broad Institute Genomics Platform"/>
            <consortium name="The Broad Institute Genome Sequencing Center for Infectious Disease"/>
            <person name="Wu L."/>
            <person name="Ma J."/>
        </authorList>
    </citation>
    <scope>NUCLEOTIDE SEQUENCE [LARGE SCALE GENOMIC DNA]</scope>
    <source>
        <strain evidence="8">CCM 7756</strain>
    </source>
</reference>
<dbReference type="Gene3D" id="3.40.50.11820">
    <property type="match status" value="1"/>
</dbReference>
<dbReference type="RefSeq" id="WP_380655709.1">
    <property type="nucleotide sequence ID" value="NZ_JBHRVQ010000001.1"/>
</dbReference>
<protein>
    <submittedName>
        <fullName evidence="7">CDP-glycerol glycerophosphotransferase family protein</fullName>
    </submittedName>
</protein>
<evidence type="ECO:0000313" key="8">
    <source>
        <dbReference type="Proteomes" id="UP001595637"/>
    </source>
</evidence>
<dbReference type="SUPFAM" id="SSF53756">
    <property type="entry name" value="UDP-Glycosyltransferase/glycogen phosphorylase"/>
    <property type="match status" value="1"/>
</dbReference>
<dbReference type="InterPro" id="IPR043149">
    <property type="entry name" value="TagF_N"/>
</dbReference>
<keyword evidence="5" id="KW-0777">Teichoic acid biosynthesis</keyword>
<evidence type="ECO:0000256" key="2">
    <source>
        <dbReference type="ARBA" id="ARBA00010488"/>
    </source>
</evidence>
<comment type="caution">
    <text evidence="7">The sequence shown here is derived from an EMBL/GenBank/DDBJ whole genome shotgun (WGS) entry which is preliminary data.</text>
</comment>
<evidence type="ECO:0000256" key="5">
    <source>
        <dbReference type="ARBA" id="ARBA00022944"/>
    </source>
</evidence>
<dbReference type="EMBL" id="JBHRVQ010000001">
    <property type="protein sequence ID" value="MFC3389132.1"/>
    <property type="molecule type" value="Genomic_DNA"/>
</dbReference>
<keyword evidence="4" id="KW-0808">Transferase</keyword>
<dbReference type="InterPro" id="IPR043148">
    <property type="entry name" value="TagF_C"/>
</dbReference>
<dbReference type="Gene3D" id="3.40.50.12580">
    <property type="match status" value="1"/>
</dbReference>
<dbReference type="InterPro" id="IPR051612">
    <property type="entry name" value="Teichoic_Acid_Biosynth"/>
</dbReference>
<comment type="similarity">
    <text evidence="2">Belongs to the CDP-glycerol glycerophosphotransferase family.</text>
</comment>
<sequence length="382" mass="43813">MIREVALSIYLLLVRILFRILRMLPVQNKTVMLSAFGDNIQQVINQMPHHTSSKIIVLKEPQCTRTFQNVSADNVIDFSHKHIFHHIKGIYHLATSKVVFVDSYHAILAACDFKKQTTCIQLWHANGAVKLFGLKDKTIDNRQGSAHRRFKNVYRRFHKVVVSSDAMADIFKTAFGLSDNHMLKTGVPRTDFFHSKRRLETAKARAHENLPQIEGKQVILYAPTFRDGDFEVCTLPIDVAAMQASLGDTCHLLIHLHPAVNFQGFVNTDFATDVSKGYSIFELLSVTDILITDYSSIPFEFSTLKKPMIFYPYDLKVYEESRGIWFDYATLVPGPIVYRTSDIIDIIDEQLFDMEVVETFDKKWNMYADGQATCRLLESVYN</sequence>
<evidence type="ECO:0000256" key="3">
    <source>
        <dbReference type="ARBA" id="ARBA00022475"/>
    </source>
</evidence>
<dbReference type="PANTHER" id="PTHR37316:SF1">
    <property type="entry name" value="TEICHOIC ACID GLYCEROL-PHOSPHATE PRIMASE"/>
    <property type="match status" value="1"/>
</dbReference>
<evidence type="ECO:0000256" key="4">
    <source>
        <dbReference type="ARBA" id="ARBA00022679"/>
    </source>
</evidence>
<evidence type="ECO:0000313" key="7">
    <source>
        <dbReference type="EMBL" id="MFC3389132.1"/>
    </source>
</evidence>
<evidence type="ECO:0000256" key="6">
    <source>
        <dbReference type="ARBA" id="ARBA00023136"/>
    </source>
</evidence>
<gene>
    <name evidence="7" type="ORF">ACFOEO_11145</name>
</gene>
<comment type="subcellular location">
    <subcellularLocation>
        <location evidence="1">Cell membrane</location>
        <topology evidence="1">Peripheral membrane protein</topology>
    </subcellularLocation>
</comment>
<keyword evidence="6" id="KW-0472">Membrane</keyword>
<dbReference type="PANTHER" id="PTHR37316">
    <property type="entry name" value="TEICHOIC ACID GLYCEROL-PHOSPHATE PRIMASE"/>
    <property type="match status" value="1"/>
</dbReference>
<evidence type="ECO:0000256" key="1">
    <source>
        <dbReference type="ARBA" id="ARBA00004202"/>
    </source>
</evidence>
<proteinExistence type="inferred from homology"/>
<keyword evidence="8" id="KW-1185">Reference proteome</keyword>
<dbReference type="Proteomes" id="UP001595637">
    <property type="component" value="Unassembled WGS sequence"/>
</dbReference>
<name>A0ABV7N679_9STAP</name>
<accession>A0ABV7N679</accession>
<dbReference type="Pfam" id="PF04464">
    <property type="entry name" value="Glyphos_transf"/>
    <property type="match status" value="1"/>
</dbReference>
<keyword evidence="3" id="KW-1003">Cell membrane</keyword>